<feature type="domain" description="Spaetzle" evidence="6">
    <location>
        <begin position="236"/>
        <end position="329"/>
    </location>
</feature>
<dbReference type="AlphaFoldDB" id="A0A6J1RW53"/>
<dbReference type="GO" id="GO:0008083">
    <property type="term" value="F:growth factor activity"/>
    <property type="evidence" value="ECO:0007669"/>
    <property type="project" value="TreeGrafter"/>
</dbReference>
<proteinExistence type="predicted"/>
<dbReference type="FunFam" id="2.10.90.10:FF:000056">
    <property type="entry name" value="Protein spaetzle"/>
    <property type="match status" value="1"/>
</dbReference>
<dbReference type="KEGG" id="foc:113202541"/>
<evidence type="ECO:0000313" key="8">
    <source>
        <dbReference type="RefSeq" id="XP_026272593.1"/>
    </source>
</evidence>
<organism evidence="7 8">
    <name type="scientific">Frankliniella occidentalis</name>
    <name type="common">Western flower thrips</name>
    <name type="synonym">Euthrips occidentalis</name>
    <dbReference type="NCBI Taxonomy" id="133901"/>
    <lineage>
        <taxon>Eukaryota</taxon>
        <taxon>Metazoa</taxon>
        <taxon>Ecdysozoa</taxon>
        <taxon>Arthropoda</taxon>
        <taxon>Hexapoda</taxon>
        <taxon>Insecta</taxon>
        <taxon>Pterygota</taxon>
        <taxon>Neoptera</taxon>
        <taxon>Paraneoptera</taxon>
        <taxon>Thysanoptera</taxon>
        <taxon>Terebrantia</taxon>
        <taxon>Thripoidea</taxon>
        <taxon>Thripidae</taxon>
        <taxon>Frankliniella</taxon>
    </lineage>
</organism>
<accession>A0A6J1RW53</accession>
<keyword evidence="3" id="KW-0325">Glycoprotein</keyword>
<feature type="region of interest" description="Disordered" evidence="4">
    <location>
        <begin position="60"/>
        <end position="136"/>
    </location>
</feature>
<dbReference type="GO" id="GO:0045087">
    <property type="term" value="P:innate immune response"/>
    <property type="evidence" value="ECO:0007669"/>
    <property type="project" value="TreeGrafter"/>
</dbReference>
<dbReference type="GO" id="GO:0021556">
    <property type="term" value="P:central nervous system formation"/>
    <property type="evidence" value="ECO:0007669"/>
    <property type="project" value="TreeGrafter"/>
</dbReference>
<evidence type="ECO:0000256" key="5">
    <source>
        <dbReference type="SAM" id="SignalP"/>
    </source>
</evidence>
<reference evidence="8" key="1">
    <citation type="submission" date="2025-08" db="UniProtKB">
        <authorList>
            <consortium name="RefSeq"/>
        </authorList>
    </citation>
    <scope>IDENTIFICATION</scope>
    <source>
        <tissue evidence="8">Whole organism</tissue>
    </source>
</reference>
<feature type="chain" id="PRO_5026971247" evidence="5">
    <location>
        <begin position="23"/>
        <end position="352"/>
    </location>
</feature>
<dbReference type="Gene3D" id="2.10.90.10">
    <property type="entry name" value="Cystine-knot cytokines"/>
    <property type="match status" value="1"/>
</dbReference>
<dbReference type="GeneID" id="113202541"/>
<evidence type="ECO:0000259" key="6">
    <source>
        <dbReference type="Pfam" id="PF16077"/>
    </source>
</evidence>
<dbReference type="InterPro" id="IPR032104">
    <property type="entry name" value="Spaetzle"/>
</dbReference>
<evidence type="ECO:0000256" key="4">
    <source>
        <dbReference type="SAM" id="MobiDB-lite"/>
    </source>
</evidence>
<dbReference type="OrthoDB" id="6359065at2759"/>
<evidence type="ECO:0000256" key="2">
    <source>
        <dbReference type="ARBA" id="ARBA00023157"/>
    </source>
</evidence>
<protein>
    <submittedName>
        <fullName evidence="8">Uncharacterized protein LOC113202541</fullName>
    </submittedName>
</protein>
<dbReference type="CTD" id="43256"/>
<evidence type="ECO:0000256" key="3">
    <source>
        <dbReference type="ARBA" id="ARBA00023180"/>
    </source>
</evidence>
<dbReference type="GO" id="GO:0005615">
    <property type="term" value="C:extracellular space"/>
    <property type="evidence" value="ECO:0007669"/>
    <property type="project" value="UniProtKB-ARBA"/>
</dbReference>
<gene>
    <name evidence="8" type="primary">LOC113202541</name>
</gene>
<dbReference type="SUPFAM" id="SSF57501">
    <property type="entry name" value="Cystine-knot cytokines"/>
    <property type="match status" value="1"/>
</dbReference>
<evidence type="ECO:0000256" key="1">
    <source>
        <dbReference type="ARBA" id="ARBA00022729"/>
    </source>
</evidence>
<feature type="signal peptide" evidence="5">
    <location>
        <begin position="1"/>
        <end position="22"/>
    </location>
</feature>
<name>A0A6J1RW53_FRAOC</name>
<dbReference type="Proteomes" id="UP000504606">
    <property type="component" value="Unplaced"/>
</dbReference>
<keyword evidence="2" id="KW-1015">Disulfide bond</keyword>
<dbReference type="PANTHER" id="PTHR23199:SF12">
    <property type="entry name" value="NEUROTROPHIN 1-RELATED"/>
    <property type="match status" value="1"/>
</dbReference>
<feature type="compositionally biased region" description="Low complexity" evidence="4">
    <location>
        <begin position="71"/>
        <end position="92"/>
    </location>
</feature>
<dbReference type="InterPro" id="IPR052444">
    <property type="entry name" value="Spz/Toll_ligand-like"/>
</dbReference>
<sequence>MKIATALPVSVALLILAVQVDAHPGTRHSRQDLRMLPANATGTPQDHALASGVVLQEASHDALQPPAQDPTSSTPSMTSASSGATTGPSRTTEVWRKLTTAGTPVGSPMGSAMGAPGGSPVPPIMGHDRTKLHPGLAPEQLGGEDSNIVFPSPPIKTEGPSGQPKFDPFSRAPTGRAPACAKGSTFCTDIDNYPENYLQTMLRSATVGLGYREYFGNDVIAESNITQRIDANDENPLCPYEETVVYPKVAKNKEDKWLYVVNQDHFVQGVRIETCLNSGTACQLAENFPYGYTTSCRQKYILRKLVALNPEGQTQTDMFRLPSCCSCYVTRSNVSSRRSNMTPVKKAGSQKR</sequence>
<dbReference type="GO" id="GO:0005121">
    <property type="term" value="F:Toll binding"/>
    <property type="evidence" value="ECO:0007669"/>
    <property type="project" value="TreeGrafter"/>
</dbReference>
<evidence type="ECO:0000313" key="7">
    <source>
        <dbReference type="Proteomes" id="UP000504606"/>
    </source>
</evidence>
<dbReference type="InterPro" id="IPR029034">
    <property type="entry name" value="Cystine-knot_cytokine"/>
</dbReference>
<dbReference type="Pfam" id="PF16077">
    <property type="entry name" value="Spaetzle"/>
    <property type="match status" value="1"/>
</dbReference>
<dbReference type="RefSeq" id="XP_026272593.1">
    <property type="nucleotide sequence ID" value="XM_026416808.2"/>
</dbReference>
<dbReference type="PANTHER" id="PTHR23199">
    <property type="entry name" value="NEUROTROPHIN 1-RELATED"/>
    <property type="match status" value="1"/>
</dbReference>
<keyword evidence="1 5" id="KW-0732">Signal</keyword>
<keyword evidence="7" id="KW-1185">Reference proteome</keyword>